<dbReference type="InterPro" id="IPR005243">
    <property type="entry name" value="THIRX-like_proc"/>
</dbReference>
<dbReference type="AlphaFoldDB" id="A0A1H9AYG9"/>
<feature type="active site" description="Nucleophile" evidence="1">
    <location>
        <position position="14"/>
    </location>
</feature>
<dbReference type="PANTHER" id="PTHR36450">
    <property type="entry name" value="THIOREDOXIN"/>
    <property type="match status" value="1"/>
</dbReference>
<feature type="active site" description="Nucleophile" evidence="1">
    <location>
        <position position="11"/>
    </location>
</feature>
<feature type="disulfide bond" description="Redox-active" evidence="2">
    <location>
        <begin position="11"/>
        <end position="14"/>
    </location>
</feature>
<evidence type="ECO:0000313" key="4">
    <source>
        <dbReference type="EMBL" id="SEP81659.1"/>
    </source>
</evidence>
<dbReference type="InterPro" id="IPR036249">
    <property type="entry name" value="Thioredoxin-like_sf"/>
</dbReference>
<dbReference type="NCBIfam" id="TIGR00412">
    <property type="entry name" value="redox_disulf_2"/>
    <property type="match status" value="1"/>
</dbReference>
<evidence type="ECO:0000256" key="2">
    <source>
        <dbReference type="PIRSR" id="PIRSR037031-51"/>
    </source>
</evidence>
<sequence length="78" mass="8663">MKEIKVLGIGCARCQDTARLIEQVVGEMGVEARVTKDTRPEALVEYKVMSTPAVVIDDTLIHSGSMPKAEQVRQWFSD</sequence>
<organism evidence="4 5">
    <name type="scientific">Ectothiorhodospira magna</name>
    <dbReference type="NCBI Taxonomy" id="867345"/>
    <lineage>
        <taxon>Bacteria</taxon>
        <taxon>Pseudomonadati</taxon>
        <taxon>Pseudomonadota</taxon>
        <taxon>Gammaproteobacteria</taxon>
        <taxon>Chromatiales</taxon>
        <taxon>Ectothiorhodospiraceae</taxon>
        <taxon>Ectothiorhodospira</taxon>
    </lineage>
</organism>
<accession>A0A1H9AYG9</accession>
<dbReference type="PANTHER" id="PTHR36450:SF1">
    <property type="entry name" value="THIOREDOXIN"/>
    <property type="match status" value="1"/>
</dbReference>
<evidence type="ECO:0000256" key="1">
    <source>
        <dbReference type="PIRSR" id="PIRSR037031-50"/>
    </source>
</evidence>
<protein>
    <submittedName>
        <fullName evidence="4">Small redox-active disulfide protein 2</fullName>
    </submittedName>
</protein>
<gene>
    <name evidence="4" type="ORF">SAMN05421693_1079</name>
</gene>
<name>A0A1H9AYG9_9GAMM</name>
<dbReference type="STRING" id="867345.SAMN05421693_1079"/>
<dbReference type="EMBL" id="FOFO01000007">
    <property type="protein sequence ID" value="SEP81659.1"/>
    <property type="molecule type" value="Genomic_DNA"/>
</dbReference>
<keyword evidence="5" id="KW-1185">Reference proteome</keyword>
<feature type="domain" description="Thioredoxin-like fold" evidence="3">
    <location>
        <begin position="3"/>
        <end position="76"/>
    </location>
</feature>
<dbReference type="SUPFAM" id="SSF52833">
    <property type="entry name" value="Thioredoxin-like"/>
    <property type="match status" value="1"/>
</dbReference>
<dbReference type="Proteomes" id="UP000199496">
    <property type="component" value="Unassembled WGS sequence"/>
</dbReference>
<keyword evidence="2" id="KW-1015">Disulfide bond</keyword>
<dbReference type="RefSeq" id="WP_090204610.1">
    <property type="nucleotide sequence ID" value="NZ_FOFO01000007.1"/>
</dbReference>
<dbReference type="InterPro" id="IPR012336">
    <property type="entry name" value="Thioredoxin-like_fold"/>
</dbReference>
<reference evidence="4 5" key="1">
    <citation type="submission" date="2016-10" db="EMBL/GenBank/DDBJ databases">
        <authorList>
            <person name="de Groot N.N."/>
        </authorList>
    </citation>
    <scope>NUCLEOTIDE SEQUENCE [LARGE SCALE GENOMIC DNA]</scope>
    <source>
        <strain evidence="4 5">B7-7</strain>
    </source>
</reference>
<dbReference type="PIRSF" id="PIRSF037031">
    <property type="entry name" value="Redox_disulphide_2"/>
    <property type="match status" value="1"/>
</dbReference>
<dbReference type="OrthoDB" id="9800630at2"/>
<evidence type="ECO:0000259" key="3">
    <source>
        <dbReference type="Pfam" id="PF13192"/>
    </source>
</evidence>
<keyword evidence="2" id="KW-0676">Redox-active center</keyword>
<dbReference type="Gene3D" id="3.40.30.10">
    <property type="entry name" value="Glutaredoxin"/>
    <property type="match status" value="1"/>
</dbReference>
<evidence type="ECO:0000313" key="5">
    <source>
        <dbReference type="Proteomes" id="UP000199496"/>
    </source>
</evidence>
<proteinExistence type="predicted"/>
<dbReference type="Pfam" id="PF13192">
    <property type="entry name" value="Thioredoxin_3"/>
    <property type="match status" value="1"/>
</dbReference>